<dbReference type="GeneID" id="59345241"/>
<gene>
    <name evidence="5" type="ORF">MIND_00596800</name>
</gene>
<evidence type="ECO:0000256" key="3">
    <source>
        <dbReference type="ARBA" id="ARBA00023002"/>
    </source>
</evidence>
<feature type="domain" description="NmrA-like" evidence="4">
    <location>
        <begin position="146"/>
        <end position="293"/>
    </location>
</feature>
<protein>
    <recommendedName>
        <fullName evidence="4">NmrA-like domain-containing protein</fullName>
    </recommendedName>
</protein>
<dbReference type="InterPro" id="IPR051164">
    <property type="entry name" value="NmrA-like_oxidored"/>
</dbReference>
<dbReference type="SUPFAM" id="SSF51735">
    <property type="entry name" value="NAD(P)-binding Rossmann-fold domains"/>
    <property type="match status" value="1"/>
</dbReference>
<evidence type="ECO:0000259" key="4">
    <source>
        <dbReference type="Pfam" id="PF05368"/>
    </source>
</evidence>
<dbReference type="Gene3D" id="3.90.25.10">
    <property type="entry name" value="UDP-galactose 4-epimerase, domain 1"/>
    <property type="match status" value="1"/>
</dbReference>
<name>A0A8H6W2Y4_9AGAR</name>
<evidence type="ECO:0000256" key="2">
    <source>
        <dbReference type="ARBA" id="ARBA00022857"/>
    </source>
</evidence>
<organism evidence="5 6">
    <name type="scientific">Mycena indigotica</name>
    <dbReference type="NCBI Taxonomy" id="2126181"/>
    <lineage>
        <taxon>Eukaryota</taxon>
        <taxon>Fungi</taxon>
        <taxon>Dikarya</taxon>
        <taxon>Basidiomycota</taxon>
        <taxon>Agaricomycotina</taxon>
        <taxon>Agaricomycetes</taxon>
        <taxon>Agaricomycetidae</taxon>
        <taxon>Agaricales</taxon>
        <taxon>Marasmiineae</taxon>
        <taxon>Mycenaceae</taxon>
        <taxon>Mycena</taxon>
    </lineage>
</organism>
<accession>A0A8H6W2Y4</accession>
<comment type="similarity">
    <text evidence="1">Belongs to the NmrA-type oxidoreductase family.</text>
</comment>
<dbReference type="PANTHER" id="PTHR42748">
    <property type="entry name" value="NITROGEN METABOLITE REPRESSION PROTEIN NMRA FAMILY MEMBER"/>
    <property type="match status" value="1"/>
</dbReference>
<keyword evidence="6" id="KW-1185">Reference proteome</keyword>
<dbReference type="RefSeq" id="XP_037220646.1">
    <property type="nucleotide sequence ID" value="XM_037362725.1"/>
</dbReference>
<dbReference type="Proteomes" id="UP000636479">
    <property type="component" value="Unassembled WGS sequence"/>
</dbReference>
<reference evidence="5" key="1">
    <citation type="submission" date="2020-05" db="EMBL/GenBank/DDBJ databases">
        <title>Mycena genomes resolve the evolution of fungal bioluminescence.</title>
        <authorList>
            <person name="Tsai I.J."/>
        </authorList>
    </citation>
    <scope>NUCLEOTIDE SEQUENCE</scope>
    <source>
        <strain evidence="5">171206Taipei</strain>
    </source>
</reference>
<dbReference type="InterPro" id="IPR036291">
    <property type="entry name" value="NAD(P)-bd_dom_sf"/>
</dbReference>
<evidence type="ECO:0000313" key="5">
    <source>
        <dbReference type="EMBL" id="KAF7303674.1"/>
    </source>
</evidence>
<dbReference type="EMBL" id="JACAZF010000005">
    <property type="protein sequence ID" value="KAF7303674.1"/>
    <property type="molecule type" value="Genomic_DNA"/>
</dbReference>
<proteinExistence type="inferred from homology"/>
<dbReference type="GO" id="GO:0016491">
    <property type="term" value="F:oxidoreductase activity"/>
    <property type="evidence" value="ECO:0007669"/>
    <property type="project" value="UniProtKB-KW"/>
</dbReference>
<keyword evidence="3" id="KW-0560">Oxidoreductase</keyword>
<evidence type="ECO:0000256" key="1">
    <source>
        <dbReference type="ARBA" id="ARBA00006328"/>
    </source>
</evidence>
<dbReference type="Pfam" id="PF05368">
    <property type="entry name" value="NmrA"/>
    <property type="match status" value="2"/>
</dbReference>
<feature type="domain" description="NmrA-like" evidence="4">
    <location>
        <begin position="11"/>
        <end position="127"/>
    </location>
</feature>
<dbReference type="GO" id="GO:0005634">
    <property type="term" value="C:nucleus"/>
    <property type="evidence" value="ECO:0007669"/>
    <property type="project" value="TreeGrafter"/>
</dbReference>
<dbReference type="AlphaFoldDB" id="A0A8H6W2Y4"/>
<dbReference type="PANTHER" id="PTHR42748:SF30">
    <property type="entry name" value="NMRA-LIKE DOMAIN-CONTAINING PROTEIN"/>
    <property type="match status" value="1"/>
</dbReference>
<dbReference type="InterPro" id="IPR008030">
    <property type="entry name" value="NmrA-like"/>
</dbReference>
<evidence type="ECO:0000313" key="6">
    <source>
        <dbReference type="Proteomes" id="UP000636479"/>
    </source>
</evidence>
<dbReference type="Gene3D" id="3.40.50.720">
    <property type="entry name" value="NAD(P)-binding Rossmann-like Domain"/>
    <property type="match status" value="1"/>
</dbReference>
<keyword evidence="2" id="KW-0521">NADP</keyword>
<comment type="caution">
    <text evidence="5">The sequence shown here is derived from an EMBL/GenBank/DDBJ whole genome shotgun (WGS) entry which is preliminary data.</text>
</comment>
<dbReference type="OrthoDB" id="2868448at2759"/>
<sequence length="304" mass="32650">MTITKDPAAPLVAVVGATGTQGDSVVLALTESDKPYRIRAFTRDESKPAAKALAEKGIEVVAVALSVENSGAVFKAFEGADYTFLVTNWAEHGDPPRETTEGKLMIDAAKAAGVKGIVWSGLPSIDALHASPTTAALLVSLSVDIQAGGYASNMRTFMRPVKISEDTWAVNLPLPPTTRMPIIDAERDYGLFVCKALELPVFPDKQTWATFGELISFEDQTKQLSEATGKKVVFNQIPSAVFGEGVKSAGTPPHIALAIEEVFTSVGEFGYFSEGTVISQEGLARQPRTWKQYVQAQDWSDVLL</sequence>